<comment type="caution">
    <text evidence="2">The sequence shown here is derived from an EMBL/GenBank/DDBJ whole genome shotgun (WGS) entry which is preliminary data.</text>
</comment>
<dbReference type="Proteomes" id="UP000295357">
    <property type="component" value="Unassembled WGS sequence"/>
</dbReference>
<proteinExistence type="predicted"/>
<sequence>MDDKTKVIATIDRMTSAFAAGDINSIMSTYASGAVVVGEPGKPMTGDATLRNMFAEFIKAGVPFTYGAHDVVVSGDNALHLMKWTAPGPDGNKMSSLSVAVLKRQPDGSWRMVIDHPFGDGVMHVK</sequence>
<accession>A0A4R6N2C8</accession>
<feature type="domain" description="DUF4440" evidence="1">
    <location>
        <begin position="8"/>
        <end position="112"/>
    </location>
</feature>
<gene>
    <name evidence="2" type="ORF">DFR39_10575</name>
</gene>
<reference evidence="2 3" key="1">
    <citation type="submission" date="2019-03" db="EMBL/GenBank/DDBJ databases">
        <title>Genomic Encyclopedia of Type Strains, Phase IV (KMG-IV): sequencing the most valuable type-strain genomes for metagenomic binning, comparative biology and taxonomic classification.</title>
        <authorList>
            <person name="Goeker M."/>
        </authorList>
    </citation>
    <scope>NUCLEOTIDE SEQUENCE [LARGE SCALE GENOMIC DNA]</scope>
    <source>
        <strain evidence="2 3">DSM 25082</strain>
    </source>
</reference>
<dbReference type="EMBL" id="SNXE01000005">
    <property type="protein sequence ID" value="TDP09237.1"/>
    <property type="molecule type" value="Genomic_DNA"/>
</dbReference>
<evidence type="ECO:0000313" key="2">
    <source>
        <dbReference type="EMBL" id="TDP09237.1"/>
    </source>
</evidence>
<dbReference type="Gene3D" id="3.10.450.50">
    <property type="match status" value="1"/>
</dbReference>
<organism evidence="2 3">
    <name type="scientific">Roseateles asaccharophilus</name>
    <dbReference type="NCBI Taxonomy" id="582607"/>
    <lineage>
        <taxon>Bacteria</taxon>
        <taxon>Pseudomonadati</taxon>
        <taxon>Pseudomonadota</taxon>
        <taxon>Betaproteobacteria</taxon>
        <taxon>Burkholderiales</taxon>
        <taxon>Sphaerotilaceae</taxon>
        <taxon>Roseateles</taxon>
    </lineage>
</organism>
<name>A0A4R6N2C8_9BURK</name>
<dbReference type="AlphaFoldDB" id="A0A4R6N2C8"/>
<evidence type="ECO:0000313" key="3">
    <source>
        <dbReference type="Proteomes" id="UP000295357"/>
    </source>
</evidence>
<keyword evidence="3" id="KW-1185">Reference proteome</keyword>
<dbReference type="Pfam" id="PF14534">
    <property type="entry name" value="DUF4440"/>
    <property type="match status" value="1"/>
</dbReference>
<dbReference type="InterPro" id="IPR032710">
    <property type="entry name" value="NTF2-like_dom_sf"/>
</dbReference>
<dbReference type="InterPro" id="IPR027843">
    <property type="entry name" value="DUF4440"/>
</dbReference>
<evidence type="ECO:0000259" key="1">
    <source>
        <dbReference type="Pfam" id="PF14534"/>
    </source>
</evidence>
<protein>
    <submittedName>
        <fullName evidence="2">Uncharacterized protein (TIGR02246 family)</fullName>
    </submittedName>
</protein>
<dbReference type="RefSeq" id="WP_162849510.1">
    <property type="nucleotide sequence ID" value="NZ_JAUFPJ010000003.1"/>
</dbReference>
<dbReference type="SUPFAM" id="SSF54427">
    <property type="entry name" value="NTF2-like"/>
    <property type="match status" value="1"/>
</dbReference>